<gene>
    <name evidence="1" type="ORF">I3517_04300</name>
</gene>
<dbReference type="RefSeq" id="WP_197940533.1">
    <property type="nucleotide sequence ID" value="NZ_JAECSB010000021.1"/>
</dbReference>
<name>A0A8I0ZT38_RHOER</name>
<dbReference type="AlphaFoldDB" id="A0A8I0ZT38"/>
<evidence type="ECO:0000313" key="2">
    <source>
        <dbReference type="Proteomes" id="UP000627573"/>
    </source>
</evidence>
<evidence type="ECO:0008006" key="3">
    <source>
        <dbReference type="Google" id="ProtNLM"/>
    </source>
</evidence>
<organism evidence="1 2">
    <name type="scientific">Rhodococcus erythropolis</name>
    <name type="common">Arthrobacter picolinophilus</name>
    <dbReference type="NCBI Taxonomy" id="1833"/>
    <lineage>
        <taxon>Bacteria</taxon>
        <taxon>Bacillati</taxon>
        <taxon>Actinomycetota</taxon>
        <taxon>Actinomycetes</taxon>
        <taxon>Mycobacteriales</taxon>
        <taxon>Nocardiaceae</taxon>
        <taxon>Rhodococcus</taxon>
        <taxon>Rhodococcus erythropolis group</taxon>
    </lineage>
</organism>
<accession>A0A8I0ZT38</accession>
<dbReference type="EMBL" id="JAECSB010000021">
    <property type="protein sequence ID" value="MBH5141834.1"/>
    <property type="molecule type" value="Genomic_DNA"/>
</dbReference>
<reference evidence="1 2" key="1">
    <citation type="submission" date="2020-12" db="EMBL/GenBank/DDBJ databases">
        <title>Draft genome sequence of furan degrading bacterial strain FUR100.</title>
        <authorList>
            <person name="Woiski C."/>
        </authorList>
    </citation>
    <scope>NUCLEOTIDE SEQUENCE [LARGE SCALE GENOMIC DNA]</scope>
    <source>
        <strain evidence="1 2">FUR100</strain>
    </source>
</reference>
<proteinExistence type="predicted"/>
<evidence type="ECO:0000313" key="1">
    <source>
        <dbReference type="EMBL" id="MBH5141834.1"/>
    </source>
</evidence>
<keyword evidence="2" id="KW-1185">Reference proteome</keyword>
<comment type="caution">
    <text evidence="1">The sequence shown here is derived from an EMBL/GenBank/DDBJ whole genome shotgun (WGS) entry which is preliminary data.</text>
</comment>
<dbReference type="Proteomes" id="UP000627573">
    <property type="component" value="Unassembled WGS sequence"/>
</dbReference>
<sequence length="313" mass="34783">MTIVSSEWPDGDAVGEFTWRISVFTADNRPVPLAGRSQTHEAALHDMVVKARAYMAQEPGTFIDRTALHVNRNYVQVQGIIDPELSVDDIVARITAAYDAEAAADAERERRRREIDAIPTLSPTPAGSVREAWNDVEAWLTVNTDYTADNRVPTQELRGTDGWPDELVEFLTLYSGAPYRLLPLNALLTVEQIHDARRSMAKVWAGLAAEEPEMVDANASAHPAGTPAYSFIDEYIPFAGLDGYFWFVDTRPGPMHGCVTEYSRDSSDEDGPKWVSISAMLTDLADSLAGETAFDRMWLSSVTDGEIDWQIRR</sequence>
<protein>
    <recommendedName>
        <fullName evidence="3">Knr4/Smi1-like domain-containing protein</fullName>
    </recommendedName>
</protein>